<dbReference type="EMBL" id="CVRI01000039">
    <property type="protein sequence ID" value="CRK94597.1"/>
    <property type="molecule type" value="Genomic_DNA"/>
</dbReference>
<dbReference type="Proteomes" id="UP000183832">
    <property type="component" value="Unassembled WGS sequence"/>
</dbReference>
<accession>A0A1J1I2T7</accession>
<proteinExistence type="predicted"/>
<protein>
    <submittedName>
        <fullName evidence="1">CLUMA_CG008097, isoform A</fullName>
    </submittedName>
</protein>
<reference evidence="1 2" key="1">
    <citation type="submission" date="2015-04" db="EMBL/GenBank/DDBJ databases">
        <authorList>
            <person name="Syromyatnikov M.Y."/>
            <person name="Popov V.N."/>
        </authorList>
    </citation>
    <scope>NUCLEOTIDE SEQUENCE [LARGE SCALE GENOMIC DNA]</scope>
</reference>
<name>A0A1J1I2T7_9DIPT</name>
<dbReference type="AlphaFoldDB" id="A0A1J1I2T7"/>
<gene>
    <name evidence="1" type="ORF">CLUMA_CG008097</name>
</gene>
<evidence type="ECO:0000313" key="1">
    <source>
        <dbReference type="EMBL" id="CRK94597.1"/>
    </source>
</evidence>
<organism evidence="1 2">
    <name type="scientific">Clunio marinus</name>
    <dbReference type="NCBI Taxonomy" id="568069"/>
    <lineage>
        <taxon>Eukaryota</taxon>
        <taxon>Metazoa</taxon>
        <taxon>Ecdysozoa</taxon>
        <taxon>Arthropoda</taxon>
        <taxon>Hexapoda</taxon>
        <taxon>Insecta</taxon>
        <taxon>Pterygota</taxon>
        <taxon>Neoptera</taxon>
        <taxon>Endopterygota</taxon>
        <taxon>Diptera</taxon>
        <taxon>Nematocera</taxon>
        <taxon>Chironomoidea</taxon>
        <taxon>Chironomidae</taxon>
        <taxon>Clunio</taxon>
    </lineage>
</organism>
<sequence>MLQNAFDGMKRDLTLPVNLTESRKGSVLGILIKLIKMERSIHSDFLVIMFSMSNCYLSRVSHHFNSTS</sequence>
<keyword evidence="2" id="KW-1185">Reference proteome</keyword>
<evidence type="ECO:0000313" key="2">
    <source>
        <dbReference type="Proteomes" id="UP000183832"/>
    </source>
</evidence>